<dbReference type="SUPFAM" id="SSF160424">
    <property type="entry name" value="BH3703-like"/>
    <property type="match status" value="1"/>
</dbReference>
<dbReference type="GO" id="GO:0050135">
    <property type="term" value="F:NADP+ nucleosidase activity"/>
    <property type="evidence" value="ECO:0007669"/>
    <property type="project" value="InterPro"/>
</dbReference>
<comment type="caution">
    <text evidence="2">The sequence shown here is derived from an EMBL/GenBank/DDBJ whole genome shotgun (WGS) entry which is preliminary data.</text>
</comment>
<dbReference type="Proteomes" id="UP000027345">
    <property type="component" value="Unassembled WGS sequence"/>
</dbReference>
<dbReference type="EMBL" id="JMQI01000068">
    <property type="protein sequence ID" value="KDN17784.1"/>
    <property type="molecule type" value="Genomic_DNA"/>
</dbReference>
<evidence type="ECO:0000313" key="3">
    <source>
        <dbReference type="Proteomes" id="UP000027345"/>
    </source>
</evidence>
<dbReference type="InterPro" id="IPR025331">
    <property type="entry name" value="TNT"/>
</dbReference>
<dbReference type="AlphaFoldDB" id="A0A066U0Z7"/>
<reference evidence="2 3" key="1">
    <citation type="submission" date="2014-05" db="EMBL/GenBank/DDBJ databases">
        <title>Draft genome sequence of Amycolatopsis rifamycinica DSM 46095.</title>
        <authorList>
            <person name="Lal R."/>
            <person name="Saxena A."/>
            <person name="Kumari R."/>
            <person name="Mukherjee U."/>
            <person name="Singh P."/>
            <person name="Sangwan N."/>
            <person name="Mahato N.K."/>
        </authorList>
    </citation>
    <scope>NUCLEOTIDE SEQUENCE [LARGE SCALE GENOMIC DNA]</scope>
    <source>
        <strain evidence="2 3">DSM 46095</strain>
    </source>
</reference>
<dbReference type="eggNOG" id="COG0457">
    <property type="taxonomic scope" value="Bacteria"/>
</dbReference>
<dbReference type="Pfam" id="PF14021">
    <property type="entry name" value="TNT"/>
    <property type="match status" value="1"/>
</dbReference>
<dbReference type="STRING" id="287986.DV20_33745"/>
<evidence type="ECO:0000259" key="1">
    <source>
        <dbReference type="Pfam" id="PF14021"/>
    </source>
</evidence>
<gene>
    <name evidence="2" type="ORF">DV20_33745</name>
</gene>
<feature type="domain" description="TNT" evidence="1">
    <location>
        <begin position="550"/>
        <end position="634"/>
    </location>
</feature>
<dbReference type="InterPro" id="IPR036170">
    <property type="entry name" value="YezG-like_sf"/>
</dbReference>
<keyword evidence="3" id="KW-1185">Reference proteome</keyword>
<accession>A0A066U0Z7</accession>
<organism evidence="2 3">
    <name type="scientific">Amycolatopsis rifamycinica</name>
    <dbReference type="NCBI Taxonomy" id="287986"/>
    <lineage>
        <taxon>Bacteria</taxon>
        <taxon>Bacillati</taxon>
        <taxon>Actinomycetota</taxon>
        <taxon>Actinomycetes</taxon>
        <taxon>Pseudonocardiales</taxon>
        <taxon>Pseudonocardiaceae</taxon>
        <taxon>Amycolatopsis</taxon>
    </lineage>
</organism>
<dbReference type="OrthoDB" id="275232at2"/>
<name>A0A066U0Z7_9PSEU</name>
<sequence>MRYRVEVAERPDGLYATWGEGTFRAQRSTTDGTVLLSVLPEEEAPEGFDKEFDGRPAKVVSASEVPSTFTLRTFAEYDGEIFEVAQGDRPELTLRWVRDDAARAAQLGLTDFSVTVPAKQVTALWQTRLDFTETPEARPQPGTGDQNALLRAIGRTLLHTVPGGWSRVGAQFRQVGDYAEIEVRAVGDEDGPVSVSLPAAPRLGGLFARLRAAMYQAEAGTWFQGTFTLDAQSQFDFDFDADREPDWRVPPNDGGRPSTAAYELELATFPRTPKHLPAWLTAKAGLPLDIVFRSARVADSHVEGERPVVNRPPVPPDQVRGVLDYLFRAPVALHRPAPLPDIFGGPGAKPDVPNAFHTDGTWIWPAAVPHYLRKYGVPPEPELVEHIRAAGFRPPFVGELVRATAEAEILGQPRPPQTAADLPDERALTRVARGEQVRNLRGAETLELLQQRLAEHGVPPAAYRIGANEIPAEGVWTLRRAENGWEVSRPPSDEPVAFGSLGDAARFLLGVLLMLPPRPAEESDQPADWPILPMRGEPPLNFYRGKRLITLPPGTTVVRFGNETGNLVHEGGSRFVDTALAFERERDKRRYRVQRAIRVLTGVAAPWGGMPGGAVAYLLPRPLAQHLETGSLSRQ</sequence>
<dbReference type="RefSeq" id="WP_084093793.1">
    <property type="nucleotide sequence ID" value="NZ_JMQI01000068.1"/>
</dbReference>
<evidence type="ECO:0000313" key="2">
    <source>
        <dbReference type="EMBL" id="KDN17784.1"/>
    </source>
</evidence>
<protein>
    <recommendedName>
        <fullName evidence="1">TNT domain-containing protein</fullName>
    </recommendedName>
</protein>
<proteinExistence type="predicted"/>